<comment type="caution">
    <text evidence="10">The sequence shown here is derived from an EMBL/GenBank/DDBJ whole genome shotgun (WGS) entry which is preliminary data.</text>
</comment>
<gene>
    <name evidence="10" type="ORF">IEQ31_35065</name>
</gene>
<keyword evidence="3" id="KW-0378">Hydrolase</keyword>
<dbReference type="SUPFAM" id="SSF56601">
    <property type="entry name" value="beta-lactamase/transpeptidase-like"/>
    <property type="match status" value="1"/>
</dbReference>
<evidence type="ECO:0000256" key="8">
    <source>
        <dbReference type="SAM" id="MobiDB-lite"/>
    </source>
</evidence>
<dbReference type="PRINTS" id="PR00725">
    <property type="entry name" value="DADACBPTASE1"/>
</dbReference>
<evidence type="ECO:0000256" key="3">
    <source>
        <dbReference type="ARBA" id="ARBA00022801"/>
    </source>
</evidence>
<evidence type="ECO:0000259" key="9">
    <source>
        <dbReference type="Pfam" id="PF00768"/>
    </source>
</evidence>
<accession>A0ABR8LBW7</accession>
<organism evidence="10 11">
    <name type="scientific">Microbispora bryophytorum subsp. camponoti</name>
    <dbReference type="NCBI Taxonomy" id="1677852"/>
    <lineage>
        <taxon>Bacteria</taxon>
        <taxon>Bacillati</taxon>
        <taxon>Actinomycetota</taxon>
        <taxon>Actinomycetes</taxon>
        <taxon>Streptosporangiales</taxon>
        <taxon>Streptosporangiaceae</taxon>
        <taxon>Microbispora</taxon>
    </lineage>
</organism>
<proteinExistence type="inferred from homology"/>
<keyword evidence="6" id="KW-0961">Cell wall biogenesis/degradation</keyword>
<keyword evidence="10" id="KW-0121">Carboxypeptidase</keyword>
<evidence type="ECO:0000256" key="1">
    <source>
        <dbReference type="ARBA" id="ARBA00007164"/>
    </source>
</evidence>
<dbReference type="Pfam" id="PF00768">
    <property type="entry name" value="Peptidase_S11"/>
    <property type="match status" value="1"/>
</dbReference>
<keyword evidence="4" id="KW-0133">Cell shape</keyword>
<dbReference type="EMBL" id="JACXRZ010000049">
    <property type="protein sequence ID" value="MBD3148364.1"/>
    <property type="molecule type" value="Genomic_DNA"/>
</dbReference>
<reference evidence="10 11" key="1">
    <citation type="submission" date="2020-09" db="EMBL/GenBank/DDBJ databases">
        <title>Actinomycete isolated from the Camponotus japonicus Mayr.</title>
        <authorList>
            <person name="Gong X."/>
        </authorList>
    </citation>
    <scope>NUCLEOTIDE SEQUENCE [LARGE SCALE GENOMIC DNA]</scope>
    <source>
        <strain evidence="10 11">2C-HV3</strain>
    </source>
</reference>
<keyword evidence="11" id="KW-1185">Reference proteome</keyword>
<evidence type="ECO:0000256" key="2">
    <source>
        <dbReference type="ARBA" id="ARBA00022729"/>
    </source>
</evidence>
<feature type="domain" description="Peptidase S11 D-alanyl-D-alanine carboxypeptidase A N-terminal" evidence="9">
    <location>
        <begin position="89"/>
        <end position="282"/>
    </location>
</feature>
<keyword evidence="5" id="KW-0573">Peptidoglycan synthesis</keyword>
<evidence type="ECO:0000256" key="6">
    <source>
        <dbReference type="ARBA" id="ARBA00023316"/>
    </source>
</evidence>
<feature type="region of interest" description="Disordered" evidence="8">
    <location>
        <begin position="1"/>
        <end position="20"/>
    </location>
</feature>
<comment type="similarity">
    <text evidence="1 7">Belongs to the peptidase S11 family.</text>
</comment>
<sequence length="347" mass="36084">MLPARLSAVPAGERPGDRPALPLRRRRTLRLAASIWAVILVAAAVRGCYGSAAGGESTADGGLAAGMALPWPQDGQTSVAVEGLGDLGSKGEQEPVPIASVTKVMTAYVILGEHPLKGAATGPVIEVDRKAADESLSLEESSAPVREGQRFTERQMLELMLIPSGNNIARLLARWDAGTQEAFVAKMNRAAAGLGMTHTTYTGASGIEPTTVSTAVDQLRLARQVMKDPVLRSIVAKPRVTIPGIPGPIVNTNTLLGRSGVIGLKTGSTTPAGGALMWAAEAAAAGRTWLILGVVLHQRAGSPPATGLQAALDRSRILIDAVRESLDSVVAAQPLQRRPVVHSQSLP</sequence>
<dbReference type="PANTHER" id="PTHR21581">
    <property type="entry name" value="D-ALANYL-D-ALANINE CARBOXYPEPTIDASE"/>
    <property type="match status" value="1"/>
</dbReference>
<evidence type="ECO:0000256" key="4">
    <source>
        <dbReference type="ARBA" id="ARBA00022960"/>
    </source>
</evidence>
<dbReference type="InterPro" id="IPR001967">
    <property type="entry name" value="Peptidase_S11_N"/>
</dbReference>
<protein>
    <submittedName>
        <fullName evidence="10">D-alanyl-D-alanine carboxypeptidase</fullName>
    </submittedName>
</protein>
<dbReference type="RefSeq" id="WP_191055460.1">
    <property type="nucleotide sequence ID" value="NZ_JACXRZ010000049.1"/>
</dbReference>
<evidence type="ECO:0000256" key="7">
    <source>
        <dbReference type="RuleBase" id="RU004016"/>
    </source>
</evidence>
<keyword evidence="10" id="KW-0645">Protease</keyword>
<dbReference type="Proteomes" id="UP000653231">
    <property type="component" value="Unassembled WGS sequence"/>
</dbReference>
<evidence type="ECO:0000313" key="10">
    <source>
        <dbReference type="EMBL" id="MBD3148364.1"/>
    </source>
</evidence>
<dbReference type="Gene3D" id="3.40.710.10">
    <property type="entry name" value="DD-peptidase/beta-lactamase superfamily"/>
    <property type="match status" value="1"/>
</dbReference>
<keyword evidence="2" id="KW-0732">Signal</keyword>
<dbReference type="PANTHER" id="PTHR21581:SF33">
    <property type="entry name" value="D-ALANYL-D-ALANINE CARBOXYPEPTIDASE DACB"/>
    <property type="match status" value="1"/>
</dbReference>
<dbReference type="InterPro" id="IPR018044">
    <property type="entry name" value="Peptidase_S11"/>
</dbReference>
<name>A0ABR8LBW7_9ACTN</name>
<dbReference type="GO" id="GO:0004180">
    <property type="term" value="F:carboxypeptidase activity"/>
    <property type="evidence" value="ECO:0007669"/>
    <property type="project" value="UniProtKB-KW"/>
</dbReference>
<evidence type="ECO:0000256" key="5">
    <source>
        <dbReference type="ARBA" id="ARBA00022984"/>
    </source>
</evidence>
<dbReference type="InterPro" id="IPR012338">
    <property type="entry name" value="Beta-lactam/transpept-like"/>
</dbReference>
<evidence type="ECO:0000313" key="11">
    <source>
        <dbReference type="Proteomes" id="UP000653231"/>
    </source>
</evidence>